<protein>
    <recommendedName>
        <fullName evidence="2">DNA-directed DNA polymerase</fullName>
        <ecNumber evidence="2">2.7.7.7</ecNumber>
    </recommendedName>
</protein>
<keyword evidence="12" id="KW-1185">Reference proteome</keyword>
<keyword evidence="7" id="KW-0238">DNA-binding</keyword>
<feature type="domain" description="DNA-directed DNA polymerase family B mitochondria/virus" evidence="10">
    <location>
        <begin position="18"/>
        <end position="153"/>
    </location>
</feature>
<evidence type="ECO:0000256" key="6">
    <source>
        <dbReference type="ARBA" id="ARBA00022932"/>
    </source>
</evidence>
<evidence type="ECO:0000259" key="10">
    <source>
        <dbReference type="Pfam" id="PF03175"/>
    </source>
</evidence>
<dbReference type="PROSITE" id="PS00116">
    <property type="entry name" value="DNA_POLYMERASE_B"/>
    <property type="match status" value="1"/>
</dbReference>
<feature type="compositionally biased region" description="Basic residues" evidence="9">
    <location>
        <begin position="297"/>
        <end position="312"/>
    </location>
</feature>
<comment type="caution">
    <text evidence="11">The sequence shown here is derived from an EMBL/GenBank/DDBJ whole genome shotgun (WGS) entry which is preliminary data.</text>
</comment>
<proteinExistence type="inferred from homology"/>
<dbReference type="InterPro" id="IPR004868">
    <property type="entry name" value="DNA-dir_DNA_pol_B_mt/vir"/>
</dbReference>
<name>A0A9Q1KEV5_9CARY</name>
<sequence>MPFAFQEKPLTLDFFAICEPKEGYLIEKKDSPFKGFGSHLYESRLESKKSGDEAMSYFYKILMNSLYGRFGVDPKSTVTEICNQKKYEELMKMNNFQCVEQLTDHYYIVNCITNKNNMTDNTEWDPLTMSVIQLSAAIIACARIHMYPYISREDCYYIDTDSVVLGSPLPDEVVSSIEIGKFKLERHVKRGIFLAPKSYMLDIEDDRHIIKHKSPAKDLSTKRDNVCDDNNVWIDTRPREVIDLGSKDATTIYISELLREKDKNPVITDKSTKQEEVSQSPTEGQKTKPTLYNTKAAAKKAAKKAKKNTTSV</sequence>
<evidence type="ECO:0000256" key="3">
    <source>
        <dbReference type="ARBA" id="ARBA00022679"/>
    </source>
</evidence>
<keyword evidence="5" id="KW-0235">DNA replication</keyword>
<dbReference type="InterPro" id="IPR023211">
    <property type="entry name" value="DNA_pol_palm_dom_sf"/>
</dbReference>
<evidence type="ECO:0000256" key="5">
    <source>
        <dbReference type="ARBA" id="ARBA00022705"/>
    </source>
</evidence>
<dbReference type="InterPro" id="IPR043502">
    <property type="entry name" value="DNA/RNA_pol_sf"/>
</dbReference>
<evidence type="ECO:0000256" key="4">
    <source>
        <dbReference type="ARBA" id="ARBA00022695"/>
    </source>
</evidence>
<keyword evidence="6" id="KW-0239">DNA-directed DNA polymerase</keyword>
<comment type="catalytic activity">
    <reaction evidence="8">
        <text>DNA(n) + a 2'-deoxyribonucleoside 5'-triphosphate = DNA(n+1) + diphosphate</text>
        <dbReference type="Rhea" id="RHEA:22508"/>
        <dbReference type="Rhea" id="RHEA-COMP:17339"/>
        <dbReference type="Rhea" id="RHEA-COMP:17340"/>
        <dbReference type="ChEBI" id="CHEBI:33019"/>
        <dbReference type="ChEBI" id="CHEBI:61560"/>
        <dbReference type="ChEBI" id="CHEBI:173112"/>
        <dbReference type="EC" id="2.7.7.7"/>
    </reaction>
</comment>
<reference evidence="11" key="1">
    <citation type="submission" date="2022-04" db="EMBL/GenBank/DDBJ databases">
        <title>Carnegiea gigantea Genome sequencing and assembly v2.</title>
        <authorList>
            <person name="Copetti D."/>
            <person name="Sanderson M.J."/>
            <person name="Burquez A."/>
            <person name="Wojciechowski M.F."/>
        </authorList>
    </citation>
    <scope>NUCLEOTIDE SEQUENCE</scope>
    <source>
        <strain evidence="11">SGP5-SGP5p</strain>
        <tissue evidence="11">Aerial part</tissue>
    </source>
</reference>
<evidence type="ECO:0000256" key="1">
    <source>
        <dbReference type="ARBA" id="ARBA00005755"/>
    </source>
</evidence>
<comment type="similarity">
    <text evidence="1">Belongs to the DNA polymerase type-B family.</text>
</comment>
<evidence type="ECO:0000256" key="2">
    <source>
        <dbReference type="ARBA" id="ARBA00012417"/>
    </source>
</evidence>
<dbReference type="Gene3D" id="1.10.287.690">
    <property type="entry name" value="Helix hairpin bin"/>
    <property type="match status" value="1"/>
</dbReference>
<dbReference type="OrthoDB" id="1706475at2759"/>
<evidence type="ECO:0000313" key="12">
    <source>
        <dbReference type="Proteomes" id="UP001153076"/>
    </source>
</evidence>
<dbReference type="GO" id="GO:0006260">
    <property type="term" value="P:DNA replication"/>
    <property type="evidence" value="ECO:0007669"/>
    <property type="project" value="UniProtKB-KW"/>
</dbReference>
<keyword evidence="3" id="KW-0808">Transferase</keyword>
<dbReference type="AlphaFoldDB" id="A0A9Q1KEV5"/>
<evidence type="ECO:0000256" key="7">
    <source>
        <dbReference type="ARBA" id="ARBA00023125"/>
    </source>
</evidence>
<dbReference type="InterPro" id="IPR017964">
    <property type="entry name" value="DNA-dir_DNA_pol_B_CS"/>
</dbReference>
<keyword evidence="4" id="KW-0548">Nucleotidyltransferase</keyword>
<dbReference type="SUPFAM" id="SSF56672">
    <property type="entry name" value="DNA/RNA polymerases"/>
    <property type="match status" value="1"/>
</dbReference>
<dbReference type="Proteomes" id="UP001153076">
    <property type="component" value="Unassembled WGS sequence"/>
</dbReference>
<feature type="compositionally biased region" description="Polar residues" evidence="9">
    <location>
        <begin position="277"/>
        <end position="293"/>
    </location>
</feature>
<dbReference type="GO" id="GO:0003887">
    <property type="term" value="F:DNA-directed DNA polymerase activity"/>
    <property type="evidence" value="ECO:0007669"/>
    <property type="project" value="UniProtKB-KW"/>
</dbReference>
<evidence type="ECO:0000256" key="9">
    <source>
        <dbReference type="SAM" id="MobiDB-lite"/>
    </source>
</evidence>
<dbReference type="GO" id="GO:0000166">
    <property type="term" value="F:nucleotide binding"/>
    <property type="evidence" value="ECO:0007669"/>
    <property type="project" value="InterPro"/>
</dbReference>
<dbReference type="EC" id="2.7.7.7" evidence="2"/>
<accession>A0A9Q1KEV5</accession>
<dbReference type="Gene3D" id="3.90.1600.10">
    <property type="entry name" value="Palm domain of DNA polymerase"/>
    <property type="match status" value="1"/>
</dbReference>
<dbReference type="PANTHER" id="PTHR33568:SF3">
    <property type="entry name" value="DNA-DIRECTED DNA POLYMERASE"/>
    <property type="match status" value="1"/>
</dbReference>
<organism evidence="11 12">
    <name type="scientific">Carnegiea gigantea</name>
    <dbReference type="NCBI Taxonomy" id="171969"/>
    <lineage>
        <taxon>Eukaryota</taxon>
        <taxon>Viridiplantae</taxon>
        <taxon>Streptophyta</taxon>
        <taxon>Embryophyta</taxon>
        <taxon>Tracheophyta</taxon>
        <taxon>Spermatophyta</taxon>
        <taxon>Magnoliopsida</taxon>
        <taxon>eudicotyledons</taxon>
        <taxon>Gunneridae</taxon>
        <taxon>Pentapetalae</taxon>
        <taxon>Caryophyllales</taxon>
        <taxon>Cactineae</taxon>
        <taxon>Cactaceae</taxon>
        <taxon>Cactoideae</taxon>
        <taxon>Echinocereeae</taxon>
        <taxon>Carnegiea</taxon>
    </lineage>
</organism>
<dbReference type="EMBL" id="JAKOGI010000159">
    <property type="protein sequence ID" value="KAJ8441624.1"/>
    <property type="molecule type" value="Genomic_DNA"/>
</dbReference>
<dbReference type="PANTHER" id="PTHR33568">
    <property type="entry name" value="DNA POLYMERASE"/>
    <property type="match status" value="1"/>
</dbReference>
<evidence type="ECO:0000256" key="8">
    <source>
        <dbReference type="ARBA" id="ARBA00049244"/>
    </source>
</evidence>
<dbReference type="Pfam" id="PF03175">
    <property type="entry name" value="DNA_pol_B_2"/>
    <property type="match status" value="1"/>
</dbReference>
<evidence type="ECO:0000313" key="11">
    <source>
        <dbReference type="EMBL" id="KAJ8441624.1"/>
    </source>
</evidence>
<dbReference type="GO" id="GO:0003677">
    <property type="term" value="F:DNA binding"/>
    <property type="evidence" value="ECO:0007669"/>
    <property type="project" value="UniProtKB-KW"/>
</dbReference>
<feature type="compositionally biased region" description="Basic and acidic residues" evidence="9">
    <location>
        <begin position="264"/>
        <end position="276"/>
    </location>
</feature>
<feature type="region of interest" description="Disordered" evidence="9">
    <location>
        <begin position="264"/>
        <end position="312"/>
    </location>
</feature>
<gene>
    <name evidence="11" type="ORF">Cgig2_010265</name>
</gene>